<organism evidence="2 3">
    <name type="scientific">Rhodofomes roseus</name>
    <dbReference type="NCBI Taxonomy" id="34475"/>
    <lineage>
        <taxon>Eukaryota</taxon>
        <taxon>Fungi</taxon>
        <taxon>Dikarya</taxon>
        <taxon>Basidiomycota</taxon>
        <taxon>Agaricomycotina</taxon>
        <taxon>Agaricomycetes</taxon>
        <taxon>Polyporales</taxon>
        <taxon>Rhodofomes</taxon>
    </lineage>
</organism>
<feature type="compositionally biased region" description="Polar residues" evidence="1">
    <location>
        <begin position="18"/>
        <end position="32"/>
    </location>
</feature>
<feature type="region of interest" description="Disordered" evidence="1">
    <location>
        <begin position="1"/>
        <end position="68"/>
    </location>
</feature>
<accession>A0A4Y9YAD3</accession>
<dbReference type="EMBL" id="SEKV01000316">
    <property type="protein sequence ID" value="TFY59182.1"/>
    <property type="molecule type" value="Genomic_DNA"/>
</dbReference>
<name>A0A4Y9YAD3_9APHY</name>
<comment type="caution">
    <text evidence="2">The sequence shown here is derived from an EMBL/GenBank/DDBJ whole genome shotgun (WGS) entry which is preliminary data.</text>
</comment>
<proteinExistence type="predicted"/>
<reference evidence="2 3" key="1">
    <citation type="submission" date="2019-01" db="EMBL/GenBank/DDBJ databases">
        <title>Genome sequencing of the rare red list fungi Fomitopsis rosea.</title>
        <authorList>
            <person name="Buettner E."/>
            <person name="Kellner H."/>
        </authorList>
    </citation>
    <scope>NUCLEOTIDE SEQUENCE [LARGE SCALE GENOMIC DNA]</scope>
    <source>
        <strain evidence="2 3">DSM 105464</strain>
    </source>
</reference>
<evidence type="ECO:0000256" key="1">
    <source>
        <dbReference type="SAM" id="MobiDB-lite"/>
    </source>
</evidence>
<evidence type="ECO:0000313" key="3">
    <source>
        <dbReference type="Proteomes" id="UP000298390"/>
    </source>
</evidence>
<protein>
    <recommendedName>
        <fullName evidence="4">SMP domain-containing protein</fullName>
    </recommendedName>
</protein>
<evidence type="ECO:0000313" key="2">
    <source>
        <dbReference type="EMBL" id="TFY59182.1"/>
    </source>
</evidence>
<evidence type="ECO:0008006" key="4">
    <source>
        <dbReference type="Google" id="ProtNLM"/>
    </source>
</evidence>
<dbReference type="AlphaFoldDB" id="A0A4Y9YAD3"/>
<dbReference type="Proteomes" id="UP000298390">
    <property type="component" value="Unassembled WGS sequence"/>
</dbReference>
<gene>
    <name evidence="2" type="ORF">EVJ58_g5937</name>
</gene>
<sequence>MPPSKGSRSTGGGAGSKMSGSDASRVQSSQAKSGGETGKNSFPARAQSAAAKNGTPASGPKAGKGGKA</sequence>